<dbReference type="GO" id="GO:0050660">
    <property type="term" value="F:flavin adenine dinucleotide binding"/>
    <property type="evidence" value="ECO:0007669"/>
    <property type="project" value="InterPro"/>
</dbReference>
<dbReference type="HOGENOM" id="CLU_018204_4_1_1"/>
<evidence type="ECO:0000256" key="5">
    <source>
        <dbReference type="ARBA" id="ARBA00023002"/>
    </source>
</evidence>
<dbReference type="Gene3D" id="2.40.110.10">
    <property type="entry name" value="Butyryl-CoA Dehydrogenase, subunit A, domain 2"/>
    <property type="match status" value="1"/>
</dbReference>
<dbReference type="Proteomes" id="UP000013521">
    <property type="component" value="Unassembled WGS sequence"/>
</dbReference>
<dbReference type="EMBL" id="KB916495">
    <property type="protein sequence ID" value="EOD46118.1"/>
    <property type="molecule type" value="Genomic_DNA"/>
</dbReference>
<dbReference type="FunFam" id="2.40.110.10:FF:000002">
    <property type="entry name" value="Acyl-CoA dehydrogenase fadE12"/>
    <property type="match status" value="1"/>
</dbReference>
<sequence>MSSPTTSALPFADPLWHTRRASPYYTPSHVRLQREARAYVSTHIAPFCAAWEAAGSIPPAALARHAAEGYAAAAVYPLAPQRFLPPGQRLPADVPPAEWDAFHDLIVIDEIARCGCLGVVWGLACGNAIGVPPLVNFGSEEQKRRFLPGVLGGQTRFCLGVTEPDAGSDVAGITTTAERDGEEYVVNGAKKWITNGIFADYCTAAVRTGGEGRGGVSALIIPLKAKGVTCRKMENSGVNASGSTYIEFDDVRVPAANLLGQENKGFEIIMSNFNHERLWLACTSLRLARVCAEDAFQHATTRETFGKKLIENQVIRSKFSSFGRSIDAAYAWMEQLVYMTEQAKKGGWDPAIGGLLANLKVLAGQTLEHVNRESQQIMGGLGYSKNGRGARIEQISRDVRVMVVGGGSEEILSDLAVNQEIKAMARARENKL</sequence>
<keyword evidence="4 6" id="KW-0274">FAD</keyword>
<dbReference type="PROSITE" id="PS00072">
    <property type="entry name" value="ACYL_COA_DH_1"/>
    <property type="match status" value="1"/>
</dbReference>
<evidence type="ECO:0000259" key="8">
    <source>
        <dbReference type="Pfam" id="PF02770"/>
    </source>
</evidence>
<dbReference type="InterPro" id="IPR037069">
    <property type="entry name" value="AcylCoA_DH/ox_N_sf"/>
</dbReference>
<comment type="similarity">
    <text evidence="2 6">Belongs to the acyl-CoA dehydrogenase family.</text>
</comment>
<evidence type="ECO:0000256" key="1">
    <source>
        <dbReference type="ARBA" id="ARBA00001974"/>
    </source>
</evidence>
<dbReference type="OrthoDB" id="10254877at2759"/>
<dbReference type="STRING" id="1287680.R1EED8"/>
<reference evidence="11" key="1">
    <citation type="journal article" date="2013" name="Genome Announc.">
        <title>Draft genome sequence of Neofusicoccum parvum isolate UCR-NP2, a fungal vascular pathogen associated with grapevine cankers.</title>
        <authorList>
            <person name="Blanco-Ulate B."/>
            <person name="Rolshausen P."/>
            <person name="Cantu D."/>
        </authorList>
    </citation>
    <scope>NUCLEOTIDE SEQUENCE [LARGE SCALE GENOMIC DNA]</scope>
    <source>
        <strain evidence="11">UCR-NP2</strain>
    </source>
</reference>
<dbReference type="GO" id="GO:0033539">
    <property type="term" value="P:fatty acid beta-oxidation using acyl-CoA dehydrogenase"/>
    <property type="evidence" value="ECO:0007669"/>
    <property type="project" value="TreeGrafter"/>
</dbReference>
<dbReference type="InterPro" id="IPR013786">
    <property type="entry name" value="AcylCoA_DH/ox_N"/>
</dbReference>
<dbReference type="InterPro" id="IPR046373">
    <property type="entry name" value="Acyl-CoA_Oxase/DH_mid-dom_sf"/>
</dbReference>
<organism evidence="10 11">
    <name type="scientific">Botryosphaeria parva (strain UCR-NP2)</name>
    <name type="common">Grapevine canker fungus</name>
    <name type="synonym">Neofusicoccum parvum</name>
    <dbReference type="NCBI Taxonomy" id="1287680"/>
    <lineage>
        <taxon>Eukaryota</taxon>
        <taxon>Fungi</taxon>
        <taxon>Dikarya</taxon>
        <taxon>Ascomycota</taxon>
        <taxon>Pezizomycotina</taxon>
        <taxon>Dothideomycetes</taxon>
        <taxon>Dothideomycetes incertae sedis</taxon>
        <taxon>Botryosphaeriales</taxon>
        <taxon>Botryosphaeriaceae</taxon>
        <taxon>Neofusicoccum</taxon>
    </lineage>
</organism>
<dbReference type="Pfam" id="PF02771">
    <property type="entry name" value="Acyl-CoA_dh_N"/>
    <property type="match status" value="1"/>
</dbReference>
<dbReference type="SUPFAM" id="SSF56645">
    <property type="entry name" value="Acyl-CoA dehydrogenase NM domain-like"/>
    <property type="match status" value="1"/>
</dbReference>
<dbReference type="PANTHER" id="PTHR48083:SF17">
    <property type="entry name" value="ACYL-COA DEHYDROGENASE (AFU_ORTHOLOGUE AFUA_2G16630)-RELATED"/>
    <property type="match status" value="1"/>
</dbReference>
<dbReference type="InterPro" id="IPR009075">
    <property type="entry name" value="AcylCo_DH/oxidase_C"/>
</dbReference>
<gene>
    <name evidence="10" type="ORF">UCRNP2_7166</name>
</gene>
<dbReference type="Pfam" id="PF00441">
    <property type="entry name" value="Acyl-CoA_dh_1"/>
    <property type="match status" value="1"/>
</dbReference>
<name>R1EED8_BOTPV</name>
<protein>
    <submittedName>
        <fullName evidence="10">Putative acyl-dehydrogenase protein</fullName>
    </submittedName>
</protein>
<proteinExistence type="inferred from homology"/>
<dbReference type="PANTHER" id="PTHR48083">
    <property type="entry name" value="MEDIUM-CHAIN SPECIFIC ACYL-COA DEHYDROGENASE, MITOCHONDRIAL-RELATED"/>
    <property type="match status" value="1"/>
</dbReference>
<dbReference type="KEGG" id="npa:UCRNP2_7166"/>
<dbReference type="AlphaFoldDB" id="R1EED8"/>
<dbReference type="GO" id="GO:0003995">
    <property type="term" value="F:acyl-CoA dehydrogenase activity"/>
    <property type="evidence" value="ECO:0007669"/>
    <property type="project" value="InterPro"/>
</dbReference>
<evidence type="ECO:0000256" key="6">
    <source>
        <dbReference type="RuleBase" id="RU362125"/>
    </source>
</evidence>
<dbReference type="Gene3D" id="1.20.140.10">
    <property type="entry name" value="Butyryl-CoA Dehydrogenase, subunit A, domain 3"/>
    <property type="match status" value="1"/>
</dbReference>
<dbReference type="SUPFAM" id="SSF47203">
    <property type="entry name" value="Acyl-CoA dehydrogenase C-terminal domain-like"/>
    <property type="match status" value="1"/>
</dbReference>
<feature type="domain" description="Acyl-CoA dehydrogenase/oxidase N-terminal" evidence="9">
    <location>
        <begin position="97"/>
        <end position="153"/>
    </location>
</feature>
<dbReference type="InterPro" id="IPR006089">
    <property type="entry name" value="Acyl-CoA_DH_CS"/>
</dbReference>
<dbReference type="OMA" id="DFFNHGR"/>
<dbReference type="InterPro" id="IPR036250">
    <property type="entry name" value="AcylCo_DH-like_C"/>
</dbReference>
<feature type="domain" description="Acyl-CoA dehydrogenase/oxidase C-terminal" evidence="7">
    <location>
        <begin position="263"/>
        <end position="414"/>
    </location>
</feature>
<dbReference type="Gene3D" id="1.10.540.10">
    <property type="entry name" value="Acyl-CoA dehydrogenase/oxidase, N-terminal domain"/>
    <property type="match status" value="1"/>
</dbReference>
<dbReference type="Pfam" id="PF02770">
    <property type="entry name" value="Acyl-CoA_dh_M"/>
    <property type="match status" value="1"/>
</dbReference>
<keyword evidence="3 6" id="KW-0285">Flavoprotein</keyword>
<dbReference type="InterPro" id="IPR009100">
    <property type="entry name" value="AcylCoA_DH/oxidase_NM_dom_sf"/>
</dbReference>
<dbReference type="InterPro" id="IPR006091">
    <property type="entry name" value="Acyl-CoA_Oxase/DH_mid-dom"/>
</dbReference>
<dbReference type="GO" id="GO:0005737">
    <property type="term" value="C:cytoplasm"/>
    <property type="evidence" value="ECO:0007669"/>
    <property type="project" value="TreeGrafter"/>
</dbReference>
<accession>R1EED8</accession>
<evidence type="ECO:0000256" key="2">
    <source>
        <dbReference type="ARBA" id="ARBA00009347"/>
    </source>
</evidence>
<evidence type="ECO:0000313" key="11">
    <source>
        <dbReference type="Proteomes" id="UP000013521"/>
    </source>
</evidence>
<evidence type="ECO:0000256" key="4">
    <source>
        <dbReference type="ARBA" id="ARBA00022827"/>
    </source>
</evidence>
<dbReference type="InterPro" id="IPR050741">
    <property type="entry name" value="Acyl-CoA_dehydrogenase"/>
</dbReference>
<keyword evidence="5 6" id="KW-0560">Oxidoreductase</keyword>
<comment type="cofactor">
    <cofactor evidence="1 6">
        <name>FAD</name>
        <dbReference type="ChEBI" id="CHEBI:57692"/>
    </cofactor>
</comment>
<evidence type="ECO:0000259" key="7">
    <source>
        <dbReference type="Pfam" id="PF00441"/>
    </source>
</evidence>
<dbReference type="eggNOG" id="KOG0139">
    <property type="taxonomic scope" value="Eukaryota"/>
</dbReference>
<evidence type="ECO:0000259" key="9">
    <source>
        <dbReference type="Pfam" id="PF02771"/>
    </source>
</evidence>
<evidence type="ECO:0000256" key="3">
    <source>
        <dbReference type="ARBA" id="ARBA00022630"/>
    </source>
</evidence>
<feature type="domain" description="Acyl-CoA oxidase/dehydrogenase middle" evidence="8">
    <location>
        <begin position="158"/>
        <end position="251"/>
    </location>
</feature>
<evidence type="ECO:0000313" key="10">
    <source>
        <dbReference type="EMBL" id="EOD46118.1"/>
    </source>
</evidence>